<protein>
    <submittedName>
        <fullName evidence="2">Phosphoribosyl transferase</fullName>
    </submittedName>
</protein>
<feature type="domain" description="Phosphoribosyltransferase" evidence="1">
    <location>
        <begin position="9"/>
        <end position="169"/>
    </location>
</feature>
<sequence>MTAYEDDPRVVVLALPRGGVPVAAPVAAGLRAPLDVLVVRKLGVPGHPEVAMGAIAGIGPAVELVHEDRVQARARVTPDDLDRVRRRELAELHRREVAYRGARPAPRLGGRVVLLVDDGLATGATMRAAVAAVRSRAPARVVVAVPVGSDDGCAAVARVADEVVCVRRPSPFRAVGQAYVDFDPPTDDAVRALLAGGGGGAGAPDRV</sequence>
<dbReference type="Gene3D" id="3.40.50.2020">
    <property type="match status" value="1"/>
</dbReference>
<dbReference type="GO" id="GO:0016740">
    <property type="term" value="F:transferase activity"/>
    <property type="evidence" value="ECO:0007669"/>
    <property type="project" value="UniProtKB-KW"/>
</dbReference>
<keyword evidence="2" id="KW-0808">Transferase</keyword>
<dbReference type="InterPro" id="IPR029057">
    <property type="entry name" value="PRTase-like"/>
</dbReference>
<dbReference type="Gene3D" id="3.30.1310.20">
    <property type="entry name" value="PRTase-like"/>
    <property type="match status" value="1"/>
</dbReference>
<dbReference type="Pfam" id="PF00156">
    <property type="entry name" value="Pribosyltran"/>
    <property type="match status" value="1"/>
</dbReference>
<evidence type="ECO:0000259" key="1">
    <source>
        <dbReference type="Pfam" id="PF00156"/>
    </source>
</evidence>
<evidence type="ECO:0000313" key="3">
    <source>
        <dbReference type="Proteomes" id="UP000679335"/>
    </source>
</evidence>
<dbReference type="SUPFAM" id="SSF53271">
    <property type="entry name" value="PRTase-like"/>
    <property type="match status" value="1"/>
</dbReference>
<accession>A0ABX8GQ88</accession>
<dbReference type="InterPro" id="IPR000836">
    <property type="entry name" value="PRTase_dom"/>
</dbReference>
<gene>
    <name evidence="2" type="ORF">KKR89_09495</name>
</gene>
<keyword evidence="3" id="KW-1185">Reference proteome</keyword>
<proteinExistence type="predicted"/>
<dbReference type="Proteomes" id="UP000679335">
    <property type="component" value="Chromosome"/>
</dbReference>
<dbReference type="EMBL" id="CP076023">
    <property type="protein sequence ID" value="QWC17861.1"/>
    <property type="molecule type" value="Genomic_DNA"/>
</dbReference>
<dbReference type="CDD" id="cd06223">
    <property type="entry name" value="PRTases_typeI"/>
    <property type="match status" value="1"/>
</dbReference>
<evidence type="ECO:0000313" key="2">
    <source>
        <dbReference type="EMBL" id="QWC17861.1"/>
    </source>
</evidence>
<reference evidence="2 3" key="1">
    <citation type="submission" date="2021-05" db="EMBL/GenBank/DDBJ databases">
        <title>Novel species in genus Cellulomonas.</title>
        <authorList>
            <person name="Zhang G."/>
        </authorList>
    </citation>
    <scope>NUCLEOTIDE SEQUENCE [LARGE SCALE GENOMIC DNA]</scope>
    <source>
        <strain evidence="3">zg-ZUI157</strain>
    </source>
</reference>
<name>A0ABX8GQ88_9CELL</name>
<organism evidence="2 3">
    <name type="scientific">Cellulomonas dongxiuzhuiae</name>
    <dbReference type="NCBI Taxonomy" id="2819979"/>
    <lineage>
        <taxon>Bacteria</taxon>
        <taxon>Bacillati</taxon>
        <taxon>Actinomycetota</taxon>
        <taxon>Actinomycetes</taxon>
        <taxon>Micrococcales</taxon>
        <taxon>Cellulomonadaceae</taxon>
        <taxon>Cellulomonas</taxon>
    </lineage>
</organism>